<evidence type="ECO:0000313" key="3">
    <source>
        <dbReference type="Proteomes" id="UP000762676"/>
    </source>
</evidence>
<feature type="region of interest" description="Disordered" evidence="1">
    <location>
        <begin position="82"/>
        <end position="122"/>
    </location>
</feature>
<evidence type="ECO:0000313" key="2">
    <source>
        <dbReference type="EMBL" id="GFS02516.1"/>
    </source>
</evidence>
<dbReference type="AlphaFoldDB" id="A0AAV4I0N1"/>
<accession>A0AAV4I0N1</accession>
<organism evidence="2 3">
    <name type="scientific">Elysia marginata</name>
    <dbReference type="NCBI Taxonomy" id="1093978"/>
    <lineage>
        <taxon>Eukaryota</taxon>
        <taxon>Metazoa</taxon>
        <taxon>Spiralia</taxon>
        <taxon>Lophotrochozoa</taxon>
        <taxon>Mollusca</taxon>
        <taxon>Gastropoda</taxon>
        <taxon>Heterobranchia</taxon>
        <taxon>Euthyneura</taxon>
        <taxon>Panpulmonata</taxon>
        <taxon>Sacoglossa</taxon>
        <taxon>Placobranchoidea</taxon>
        <taxon>Plakobranchidae</taxon>
        <taxon>Elysia</taxon>
    </lineage>
</organism>
<dbReference type="Proteomes" id="UP000762676">
    <property type="component" value="Unassembled WGS sequence"/>
</dbReference>
<gene>
    <name evidence="2" type="ORF">ElyMa_001125700</name>
</gene>
<evidence type="ECO:0000256" key="1">
    <source>
        <dbReference type="SAM" id="MobiDB-lite"/>
    </source>
</evidence>
<feature type="compositionally biased region" description="Polar residues" evidence="1">
    <location>
        <begin position="82"/>
        <end position="98"/>
    </location>
</feature>
<proteinExistence type="predicted"/>
<name>A0AAV4I0N1_9GAST</name>
<reference evidence="2 3" key="1">
    <citation type="journal article" date="2021" name="Elife">
        <title>Chloroplast acquisition without the gene transfer in kleptoplastic sea slugs, Plakobranchus ocellatus.</title>
        <authorList>
            <person name="Maeda T."/>
            <person name="Takahashi S."/>
            <person name="Yoshida T."/>
            <person name="Shimamura S."/>
            <person name="Takaki Y."/>
            <person name="Nagai Y."/>
            <person name="Toyoda A."/>
            <person name="Suzuki Y."/>
            <person name="Arimoto A."/>
            <person name="Ishii H."/>
            <person name="Satoh N."/>
            <person name="Nishiyama T."/>
            <person name="Hasebe M."/>
            <person name="Maruyama T."/>
            <person name="Minagawa J."/>
            <person name="Obokata J."/>
            <person name="Shigenobu S."/>
        </authorList>
    </citation>
    <scope>NUCLEOTIDE SEQUENCE [LARGE SCALE GENOMIC DNA]</scope>
</reference>
<dbReference type="EMBL" id="BMAT01002239">
    <property type="protein sequence ID" value="GFS02516.1"/>
    <property type="molecule type" value="Genomic_DNA"/>
</dbReference>
<protein>
    <submittedName>
        <fullName evidence="2">Uncharacterized protein</fullName>
    </submittedName>
</protein>
<keyword evidence="3" id="KW-1185">Reference proteome</keyword>
<sequence length="122" mass="13759">MVAPQDKSVHHRARSSFTTHLPHQMRSSTWHTNTTAIDSKFPFWVSRTIITVNQNYSLTGRPPKRQTFVTARNTLAVNNSAMTFPTMTPPVRSTSRSSDQPERESNLSLVVPGHLSPLSSWE</sequence>
<feature type="region of interest" description="Disordered" evidence="1">
    <location>
        <begin position="1"/>
        <end position="20"/>
    </location>
</feature>
<comment type="caution">
    <text evidence="2">The sequence shown here is derived from an EMBL/GenBank/DDBJ whole genome shotgun (WGS) entry which is preliminary data.</text>
</comment>